<proteinExistence type="predicted"/>
<organism evidence="1">
    <name type="scientific">Siphoviridae sp. cth2082</name>
    <dbReference type="NCBI Taxonomy" id="2826422"/>
    <lineage>
        <taxon>Viruses</taxon>
        <taxon>Duplodnaviria</taxon>
        <taxon>Heunggongvirae</taxon>
        <taxon>Uroviricota</taxon>
        <taxon>Caudoviricetes</taxon>
    </lineage>
</organism>
<name>A0A8S5MWZ7_9CAUD</name>
<protein>
    <submittedName>
        <fullName evidence="1">Tail tube protein</fullName>
    </submittedName>
</protein>
<sequence>MPSFDLRGIRAGKYKNTSGTVSYENPTDVGDAMSAQLDLRFAEGRLYAESKLAEYIKLATGGTISLAVKYIKKEAQAMLYGCTTDTSKENIKFSAKDVANYVGVGFYAPDKVDGVTKYTCVWVPKALFGPPSMAYQTKGENIQFNTPTTTGEFLADDSENELLLETETVDSAADAVTWIKGKLGETK</sequence>
<dbReference type="InterPro" id="IPR006490">
    <property type="entry name" value="Maj_tail_phi13"/>
</dbReference>
<dbReference type="NCBIfam" id="TIGR01603">
    <property type="entry name" value="maj_tail_phi13"/>
    <property type="match status" value="1"/>
</dbReference>
<reference evidence="1" key="1">
    <citation type="journal article" date="2021" name="Proc. Natl. Acad. Sci. U.S.A.">
        <title>A Catalog of Tens of Thousands of Viruses from Human Metagenomes Reveals Hidden Associations with Chronic Diseases.</title>
        <authorList>
            <person name="Tisza M.J."/>
            <person name="Buck C.B."/>
        </authorList>
    </citation>
    <scope>NUCLEOTIDE SEQUENCE</scope>
    <source>
        <strain evidence="1">Cth2082</strain>
    </source>
</reference>
<evidence type="ECO:0000313" key="1">
    <source>
        <dbReference type="EMBL" id="DAD86594.1"/>
    </source>
</evidence>
<accession>A0A8S5MWZ7</accession>
<dbReference type="EMBL" id="BK015005">
    <property type="protein sequence ID" value="DAD86594.1"/>
    <property type="molecule type" value="Genomic_DNA"/>
</dbReference>